<dbReference type="Proteomes" id="UP001519460">
    <property type="component" value="Unassembled WGS sequence"/>
</dbReference>
<protein>
    <submittedName>
        <fullName evidence="2">Uncharacterized protein</fullName>
    </submittedName>
</protein>
<evidence type="ECO:0000313" key="2">
    <source>
        <dbReference type="EMBL" id="KAK7498023.1"/>
    </source>
</evidence>
<proteinExistence type="predicted"/>
<dbReference type="EMBL" id="JACVVK020000053">
    <property type="protein sequence ID" value="KAK7498023.1"/>
    <property type="molecule type" value="Genomic_DNA"/>
</dbReference>
<keyword evidence="3" id="KW-1185">Reference proteome</keyword>
<feature type="compositionally biased region" description="Basic and acidic residues" evidence="1">
    <location>
        <begin position="1"/>
        <end position="10"/>
    </location>
</feature>
<accession>A0ABD0LF34</accession>
<organism evidence="2 3">
    <name type="scientific">Batillaria attramentaria</name>
    <dbReference type="NCBI Taxonomy" id="370345"/>
    <lineage>
        <taxon>Eukaryota</taxon>
        <taxon>Metazoa</taxon>
        <taxon>Spiralia</taxon>
        <taxon>Lophotrochozoa</taxon>
        <taxon>Mollusca</taxon>
        <taxon>Gastropoda</taxon>
        <taxon>Caenogastropoda</taxon>
        <taxon>Sorbeoconcha</taxon>
        <taxon>Cerithioidea</taxon>
        <taxon>Batillariidae</taxon>
        <taxon>Batillaria</taxon>
    </lineage>
</organism>
<evidence type="ECO:0000313" key="3">
    <source>
        <dbReference type="Proteomes" id="UP001519460"/>
    </source>
</evidence>
<reference evidence="2 3" key="1">
    <citation type="journal article" date="2023" name="Sci. Data">
        <title>Genome assembly of the Korean intertidal mud-creeper Batillaria attramentaria.</title>
        <authorList>
            <person name="Patra A.K."/>
            <person name="Ho P.T."/>
            <person name="Jun S."/>
            <person name="Lee S.J."/>
            <person name="Kim Y."/>
            <person name="Won Y.J."/>
        </authorList>
    </citation>
    <scope>NUCLEOTIDE SEQUENCE [LARGE SCALE GENOMIC DNA]</scope>
    <source>
        <strain evidence="2">Wonlab-2016</strain>
    </source>
</reference>
<comment type="caution">
    <text evidence="2">The sequence shown here is derived from an EMBL/GenBank/DDBJ whole genome shotgun (WGS) entry which is preliminary data.</text>
</comment>
<gene>
    <name evidence="2" type="ORF">BaRGS_00010611</name>
</gene>
<sequence length="93" mass="9896">MKDGEGRGGKSSETSPARFTPLPVSGIAKEKRGFLVNIMTDEIFFDLPAAEEPAVILKPGSVVHPSQACGSRPGQSVGNPPGWQLATYLMLRD</sequence>
<evidence type="ECO:0000256" key="1">
    <source>
        <dbReference type="SAM" id="MobiDB-lite"/>
    </source>
</evidence>
<dbReference type="AlphaFoldDB" id="A0ABD0LF34"/>
<feature type="region of interest" description="Disordered" evidence="1">
    <location>
        <begin position="1"/>
        <end position="24"/>
    </location>
</feature>
<name>A0ABD0LF34_9CAEN</name>